<sequence length="88" mass="10594">MLFRLFKTKKNTKQCPICEYNISECQCLFGGNCHPDRSKRIEVVTDHLYLFSKEQVQHVLKLQKYWCISYGDDEKNNILNEFMDKNKR</sequence>
<dbReference type="AlphaFoldDB" id="A0A414ZR39"/>
<evidence type="ECO:0000313" key="1">
    <source>
        <dbReference type="EMBL" id="RHI25674.1"/>
    </source>
</evidence>
<evidence type="ECO:0000313" key="2">
    <source>
        <dbReference type="Proteomes" id="UP000285865"/>
    </source>
</evidence>
<comment type="caution">
    <text evidence="1">The sequence shown here is derived from an EMBL/GenBank/DDBJ whole genome shotgun (WGS) entry which is preliminary data.</text>
</comment>
<accession>A0A414ZR39</accession>
<name>A0A414ZR39_9FIRM</name>
<organism evidence="1 2">
    <name type="scientific">Agathobacter rectalis</name>
    <dbReference type="NCBI Taxonomy" id="39491"/>
    <lineage>
        <taxon>Bacteria</taxon>
        <taxon>Bacillati</taxon>
        <taxon>Bacillota</taxon>
        <taxon>Clostridia</taxon>
        <taxon>Lachnospirales</taxon>
        <taxon>Lachnospiraceae</taxon>
        <taxon>Agathobacter</taxon>
    </lineage>
</organism>
<reference evidence="1 2" key="1">
    <citation type="submission" date="2018-08" db="EMBL/GenBank/DDBJ databases">
        <title>A genome reference for cultivated species of the human gut microbiota.</title>
        <authorList>
            <person name="Zou Y."/>
            <person name="Xue W."/>
            <person name="Luo G."/>
        </authorList>
    </citation>
    <scope>NUCLEOTIDE SEQUENCE [LARGE SCALE GENOMIC DNA]</scope>
    <source>
        <strain evidence="1 2">AM16-11</strain>
    </source>
</reference>
<gene>
    <name evidence="1" type="ORF">DW172_03045</name>
</gene>
<protein>
    <submittedName>
        <fullName evidence="1">Uncharacterized protein</fullName>
    </submittedName>
</protein>
<dbReference type="RefSeq" id="WP_118257150.1">
    <property type="nucleotide sequence ID" value="NZ_QRKN01000001.1"/>
</dbReference>
<dbReference type="EMBL" id="QRKN01000001">
    <property type="protein sequence ID" value="RHI25674.1"/>
    <property type="molecule type" value="Genomic_DNA"/>
</dbReference>
<proteinExistence type="predicted"/>
<dbReference type="Proteomes" id="UP000285865">
    <property type="component" value="Unassembled WGS sequence"/>
</dbReference>